<feature type="chain" id="PRO_5012397548" evidence="1">
    <location>
        <begin position="18"/>
        <end position="75"/>
    </location>
</feature>
<evidence type="ECO:0000313" key="3">
    <source>
        <dbReference type="Proteomes" id="UP000078397"/>
    </source>
</evidence>
<keyword evidence="3" id="KW-1185">Reference proteome</keyword>
<dbReference type="EMBL" id="LSBJ02000007">
    <property type="protein sequence ID" value="OWT42687.1"/>
    <property type="molecule type" value="Genomic_DNA"/>
</dbReference>
<organism evidence="2 3">
    <name type="scientific">Pochonia chlamydosporia 170</name>
    <dbReference type="NCBI Taxonomy" id="1380566"/>
    <lineage>
        <taxon>Eukaryota</taxon>
        <taxon>Fungi</taxon>
        <taxon>Dikarya</taxon>
        <taxon>Ascomycota</taxon>
        <taxon>Pezizomycotina</taxon>
        <taxon>Sordariomycetes</taxon>
        <taxon>Hypocreomycetidae</taxon>
        <taxon>Hypocreales</taxon>
        <taxon>Clavicipitaceae</taxon>
        <taxon>Pochonia</taxon>
    </lineage>
</organism>
<keyword evidence="1" id="KW-0732">Signal</keyword>
<name>A0A219APD6_METCM</name>
<sequence length="75" mass="7847">MQSSNLLLLILSVGAIASPVAAPNEDSTLEARGGPYPCSYWSDNCKKDCTGGSMYLNCAASYCAGTVCKCNCHYG</sequence>
<proteinExistence type="predicted"/>
<protein>
    <submittedName>
        <fullName evidence="2">Uncharacterized protein</fullName>
    </submittedName>
</protein>
<accession>A0A219APD6</accession>
<evidence type="ECO:0000313" key="2">
    <source>
        <dbReference type="EMBL" id="OWT42687.1"/>
    </source>
</evidence>
<evidence type="ECO:0000256" key="1">
    <source>
        <dbReference type="SAM" id="SignalP"/>
    </source>
</evidence>
<dbReference type="GeneID" id="33936966"/>
<dbReference type="KEGG" id="pchm:VFPPC_18100"/>
<feature type="signal peptide" evidence="1">
    <location>
        <begin position="1"/>
        <end position="17"/>
    </location>
</feature>
<comment type="caution">
    <text evidence="2">The sequence shown here is derived from an EMBL/GenBank/DDBJ whole genome shotgun (WGS) entry which is preliminary data.</text>
</comment>
<reference evidence="2 3" key="1">
    <citation type="journal article" date="2016" name="PLoS Pathog.">
        <title>Biosynthesis of antibiotic leucinostatins in bio-control fungus Purpureocillium lilacinum and their inhibition on phytophthora revealed by genome mining.</title>
        <authorList>
            <person name="Wang G."/>
            <person name="Liu Z."/>
            <person name="Lin R."/>
            <person name="Li E."/>
            <person name="Mao Z."/>
            <person name="Ling J."/>
            <person name="Yang Y."/>
            <person name="Yin W.B."/>
            <person name="Xie B."/>
        </authorList>
    </citation>
    <scope>NUCLEOTIDE SEQUENCE [LARGE SCALE GENOMIC DNA]</scope>
    <source>
        <strain evidence="2">170</strain>
    </source>
</reference>
<dbReference type="AlphaFoldDB" id="A0A219APD6"/>
<dbReference type="Proteomes" id="UP000078397">
    <property type="component" value="Unassembled WGS sequence"/>
</dbReference>
<gene>
    <name evidence="2" type="ORF">VFPPC_18100</name>
</gene>
<dbReference type="RefSeq" id="XP_022285168.1">
    <property type="nucleotide sequence ID" value="XM_022429756.1"/>
</dbReference>